<dbReference type="Proteomes" id="UP000016923">
    <property type="component" value="Unassembled WGS sequence"/>
</dbReference>
<feature type="region of interest" description="Disordered" evidence="1">
    <location>
        <begin position="83"/>
        <end position="153"/>
    </location>
</feature>
<feature type="compositionally biased region" description="Low complexity" evidence="1">
    <location>
        <begin position="37"/>
        <end position="70"/>
    </location>
</feature>
<feature type="region of interest" description="Disordered" evidence="1">
    <location>
        <begin position="17"/>
        <end position="70"/>
    </location>
</feature>
<keyword evidence="2" id="KW-0808">Transferase</keyword>
<dbReference type="STRING" id="1262450.S3CMR9"/>
<dbReference type="eggNOG" id="KOG0586">
    <property type="taxonomic scope" value="Eukaryota"/>
</dbReference>
<keyword evidence="3" id="KW-1185">Reference proteome</keyword>
<dbReference type="HOGENOM" id="CLU_588052_0_0_1"/>
<gene>
    <name evidence="2" type="ORF">F503_00535</name>
</gene>
<organism evidence="2 3">
    <name type="scientific">Ophiostoma piceae (strain UAMH 11346)</name>
    <name type="common">Sap stain fungus</name>
    <dbReference type="NCBI Taxonomy" id="1262450"/>
    <lineage>
        <taxon>Eukaryota</taxon>
        <taxon>Fungi</taxon>
        <taxon>Dikarya</taxon>
        <taxon>Ascomycota</taxon>
        <taxon>Pezizomycotina</taxon>
        <taxon>Sordariomycetes</taxon>
        <taxon>Sordariomycetidae</taxon>
        <taxon>Ophiostomatales</taxon>
        <taxon>Ophiostomataceae</taxon>
        <taxon>Ophiostoma</taxon>
    </lineage>
</organism>
<feature type="region of interest" description="Disordered" evidence="1">
    <location>
        <begin position="172"/>
        <end position="202"/>
    </location>
</feature>
<dbReference type="GO" id="GO:0016301">
    <property type="term" value="F:kinase activity"/>
    <property type="evidence" value="ECO:0007669"/>
    <property type="project" value="UniProtKB-KW"/>
</dbReference>
<feature type="compositionally biased region" description="Low complexity" evidence="1">
    <location>
        <begin position="190"/>
        <end position="202"/>
    </location>
</feature>
<dbReference type="OrthoDB" id="410920at2759"/>
<accession>S3CMR9</accession>
<feature type="compositionally biased region" description="Polar residues" evidence="1">
    <location>
        <begin position="21"/>
        <end position="32"/>
    </location>
</feature>
<dbReference type="VEuPathDB" id="FungiDB:F503_00535"/>
<dbReference type="EMBL" id="KE148150">
    <property type="protein sequence ID" value="EPE07813.1"/>
    <property type="molecule type" value="Genomic_DNA"/>
</dbReference>
<reference evidence="2 3" key="1">
    <citation type="journal article" date="2013" name="BMC Genomics">
        <title>The genome and transcriptome of the pine saprophyte Ophiostoma piceae, and a comparison with the bark beetle-associated pine pathogen Grosmannia clavigera.</title>
        <authorList>
            <person name="Haridas S."/>
            <person name="Wang Y."/>
            <person name="Lim L."/>
            <person name="Massoumi Alamouti S."/>
            <person name="Jackman S."/>
            <person name="Docking R."/>
            <person name="Robertson G."/>
            <person name="Birol I."/>
            <person name="Bohlmann J."/>
            <person name="Breuil C."/>
        </authorList>
    </citation>
    <scope>NUCLEOTIDE SEQUENCE [LARGE SCALE GENOMIC DNA]</scope>
    <source>
        <strain evidence="2 3">UAMH 11346</strain>
    </source>
</reference>
<evidence type="ECO:0000313" key="2">
    <source>
        <dbReference type="EMBL" id="EPE07813.1"/>
    </source>
</evidence>
<keyword evidence="2" id="KW-0418">Kinase</keyword>
<evidence type="ECO:0000313" key="3">
    <source>
        <dbReference type="Proteomes" id="UP000016923"/>
    </source>
</evidence>
<sequence>MSGTSSSLPSTASQDIAALSLDSTSPAGNSTMHDGLAQVSLDDSLVSLPQPSSSPPSTVISATASSSTTPTRFAAGHIQFRSNTIAPSPPLSRSPTASSSSPSAVRSSSQLSSALTDDPFFRHQPTAPGSCSTTLGGGLGITTARTGTDQSPLRIQTDLQVTTAALTSPSSFAIPITPRNRPEPLNFNAPSSPGTVTTPTSSYARPSALALQHKSSASSLRPISRTPSLKTTGFHGFGSASAASSTVPSPIITAMGDVTPLPSPLLSGDSPGPWRRLRSPQTEAPFGATLAPSESAFVTTNGESISSALAHHAKRKAYAELLSAGGGQRAEGGPAQADLRASHARDRSLSDLAGLTIVMALLIHTCAASLTCLRLADSPLSRSHPRHHRWRWVEYAGDDGDHDGDLAKFQAKGLDGAMELTEGLLKRARSRWTMDKVADAAWVRKAMDVAGGLRFREEEQGEEIL</sequence>
<protein>
    <submittedName>
        <fullName evidence="2">Camk protein kinase</fullName>
    </submittedName>
</protein>
<proteinExistence type="predicted"/>
<name>S3CMR9_OPHP1</name>
<evidence type="ECO:0000256" key="1">
    <source>
        <dbReference type="SAM" id="MobiDB-lite"/>
    </source>
</evidence>
<feature type="compositionally biased region" description="Low complexity" evidence="1">
    <location>
        <begin position="93"/>
        <end position="115"/>
    </location>
</feature>
<dbReference type="AlphaFoldDB" id="S3CMR9"/>